<organism evidence="1 2">
    <name type="scientific">Pistacia integerrima</name>
    <dbReference type="NCBI Taxonomy" id="434235"/>
    <lineage>
        <taxon>Eukaryota</taxon>
        <taxon>Viridiplantae</taxon>
        <taxon>Streptophyta</taxon>
        <taxon>Embryophyta</taxon>
        <taxon>Tracheophyta</taxon>
        <taxon>Spermatophyta</taxon>
        <taxon>Magnoliopsida</taxon>
        <taxon>eudicotyledons</taxon>
        <taxon>Gunneridae</taxon>
        <taxon>Pentapetalae</taxon>
        <taxon>rosids</taxon>
        <taxon>malvids</taxon>
        <taxon>Sapindales</taxon>
        <taxon>Anacardiaceae</taxon>
        <taxon>Pistacia</taxon>
    </lineage>
</organism>
<reference evidence="2" key="1">
    <citation type="journal article" date="2023" name="G3 (Bethesda)">
        <title>Genome assembly and association tests identify interacting loci associated with vigor, precocity, and sex in interspecific pistachio rootstocks.</title>
        <authorList>
            <person name="Palmer W."/>
            <person name="Jacygrad E."/>
            <person name="Sagayaradj S."/>
            <person name="Cavanaugh K."/>
            <person name="Han R."/>
            <person name="Bertier L."/>
            <person name="Beede B."/>
            <person name="Kafkas S."/>
            <person name="Golino D."/>
            <person name="Preece J."/>
            <person name="Michelmore R."/>
        </authorList>
    </citation>
    <scope>NUCLEOTIDE SEQUENCE [LARGE SCALE GENOMIC DNA]</scope>
</reference>
<name>A0ACC0YVZ7_9ROSI</name>
<protein>
    <submittedName>
        <fullName evidence="1">Uncharacterized protein</fullName>
    </submittedName>
</protein>
<evidence type="ECO:0000313" key="2">
    <source>
        <dbReference type="Proteomes" id="UP001163603"/>
    </source>
</evidence>
<accession>A0ACC0YVZ7</accession>
<evidence type="ECO:0000313" key="1">
    <source>
        <dbReference type="EMBL" id="KAJ0041899.1"/>
    </source>
</evidence>
<dbReference type="EMBL" id="CM047739">
    <property type="protein sequence ID" value="KAJ0041899.1"/>
    <property type="molecule type" value="Genomic_DNA"/>
</dbReference>
<proteinExistence type="predicted"/>
<keyword evidence="2" id="KW-1185">Reference proteome</keyword>
<dbReference type="Proteomes" id="UP001163603">
    <property type="component" value="Chromosome 4"/>
</dbReference>
<sequence>MEVMCSGGRGIGLGIGGWAAVEGWAVVWVRWRLVGMGSGYGGGGMVADGFMVELGCGLVEVMAYDEVGGGLWCGCDGDGLGSGQGGGGMVADRCMVELGCGLVEVMGYDEADMDSGIVLGIGGRWATVGVGFDLWVLEAIWGGLWCGCDGRNSSWWWWDGGRWGDMEVMCCGGRGIGLGIGVGCGVGAMGVIAHGGGGMVADGCMVEVGVDYGVGGVIAHGGGGMVTDGRKVEVGCSLVEGLAVVSV</sequence>
<gene>
    <name evidence="1" type="ORF">Pint_19158</name>
</gene>
<comment type="caution">
    <text evidence="1">The sequence shown here is derived from an EMBL/GenBank/DDBJ whole genome shotgun (WGS) entry which is preliminary data.</text>
</comment>